<feature type="transmembrane region" description="Helical" evidence="2">
    <location>
        <begin position="59"/>
        <end position="77"/>
    </location>
</feature>
<accession>A0A151JXJ0</accession>
<dbReference type="EMBL" id="KQ981561">
    <property type="protein sequence ID" value="KYN39838.1"/>
    <property type="molecule type" value="Genomic_DNA"/>
</dbReference>
<evidence type="ECO:0000256" key="1">
    <source>
        <dbReference type="PROSITE-ProRule" id="PRU00047"/>
    </source>
</evidence>
<protein>
    <recommendedName>
        <fullName evidence="3">CCHC-type domain-containing protein</fullName>
    </recommendedName>
</protein>
<name>A0A151JXJ0_9HYME</name>
<dbReference type="Proteomes" id="UP000078541">
    <property type="component" value="Unassembled WGS sequence"/>
</dbReference>
<sequence length="112" mass="13312">MRTDVIKNVPLDVSEDDILREFNSYKILSAKRLNIRERKNGELIFTPSRTVMIKFRGQLLPRSIIYLYVNFPIFLYFPRVLICFSCLRYGHVSADCKGKLRCARCRYLPNFR</sequence>
<evidence type="ECO:0000256" key="2">
    <source>
        <dbReference type="SAM" id="Phobius"/>
    </source>
</evidence>
<gene>
    <name evidence="4" type="ORF">ALC56_05778</name>
</gene>
<evidence type="ECO:0000313" key="4">
    <source>
        <dbReference type="EMBL" id="KYN39838.1"/>
    </source>
</evidence>
<dbReference type="GO" id="GO:0008270">
    <property type="term" value="F:zinc ion binding"/>
    <property type="evidence" value="ECO:0007669"/>
    <property type="project" value="UniProtKB-KW"/>
</dbReference>
<keyword evidence="1" id="KW-0862">Zinc</keyword>
<dbReference type="InterPro" id="IPR001878">
    <property type="entry name" value="Znf_CCHC"/>
</dbReference>
<dbReference type="InterPro" id="IPR036875">
    <property type="entry name" value="Znf_CCHC_sf"/>
</dbReference>
<keyword evidence="1" id="KW-0479">Metal-binding</keyword>
<evidence type="ECO:0000313" key="5">
    <source>
        <dbReference type="Proteomes" id="UP000078541"/>
    </source>
</evidence>
<dbReference type="SUPFAM" id="SSF57756">
    <property type="entry name" value="Retrovirus zinc finger-like domains"/>
    <property type="match status" value="1"/>
</dbReference>
<dbReference type="STRING" id="34720.A0A151JXJ0"/>
<keyword evidence="1" id="KW-0863">Zinc-finger</keyword>
<dbReference type="GO" id="GO:0003676">
    <property type="term" value="F:nucleic acid binding"/>
    <property type="evidence" value="ECO:0007669"/>
    <property type="project" value="InterPro"/>
</dbReference>
<keyword evidence="5" id="KW-1185">Reference proteome</keyword>
<evidence type="ECO:0000259" key="3">
    <source>
        <dbReference type="PROSITE" id="PS50158"/>
    </source>
</evidence>
<keyword evidence="2" id="KW-0472">Membrane</keyword>
<dbReference type="AlphaFoldDB" id="A0A151JXJ0"/>
<feature type="domain" description="CCHC-type" evidence="3">
    <location>
        <begin position="83"/>
        <end position="97"/>
    </location>
</feature>
<keyword evidence="2" id="KW-0812">Transmembrane</keyword>
<dbReference type="PROSITE" id="PS50158">
    <property type="entry name" value="ZF_CCHC"/>
    <property type="match status" value="1"/>
</dbReference>
<keyword evidence="2" id="KW-1133">Transmembrane helix</keyword>
<organism evidence="4 5">
    <name type="scientific">Trachymyrmex septentrionalis</name>
    <dbReference type="NCBI Taxonomy" id="34720"/>
    <lineage>
        <taxon>Eukaryota</taxon>
        <taxon>Metazoa</taxon>
        <taxon>Ecdysozoa</taxon>
        <taxon>Arthropoda</taxon>
        <taxon>Hexapoda</taxon>
        <taxon>Insecta</taxon>
        <taxon>Pterygota</taxon>
        <taxon>Neoptera</taxon>
        <taxon>Endopterygota</taxon>
        <taxon>Hymenoptera</taxon>
        <taxon>Apocrita</taxon>
        <taxon>Aculeata</taxon>
        <taxon>Formicoidea</taxon>
        <taxon>Formicidae</taxon>
        <taxon>Myrmicinae</taxon>
        <taxon>Trachymyrmex</taxon>
    </lineage>
</organism>
<proteinExistence type="predicted"/>
<reference evidence="4 5" key="1">
    <citation type="submission" date="2016-03" db="EMBL/GenBank/DDBJ databases">
        <title>Trachymyrmex septentrionalis WGS genome.</title>
        <authorList>
            <person name="Nygaard S."/>
            <person name="Hu H."/>
            <person name="Boomsma J."/>
            <person name="Zhang G."/>
        </authorList>
    </citation>
    <scope>NUCLEOTIDE SEQUENCE [LARGE SCALE GENOMIC DNA]</scope>
    <source>
        <strain evidence="4">Tsep2-gDNA-1</strain>
        <tissue evidence="4">Whole body</tissue>
    </source>
</reference>